<organism evidence="3 4">
    <name type="scientific">Cerrena zonata</name>
    <dbReference type="NCBI Taxonomy" id="2478898"/>
    <lineage>
        <taxon>Eukaryota</taxon>
        <taxon>Fungi</taxon>
        <taxon>Dikarya</taxon>
        <taxon>Basidiomycota</taxon>
        <taxon>Agaricomycotina</taxon>
        <taxon>Agaricomycetes</taxon>
        <taxon>Polyporales</taxon>
        <taxon>Cerrenaceae</taxon>
        <taxon>Cerrena</taxon>
    </lineage>
</organism>
<dbReference type="Proteomes" id="UP001385951">
    <property type="component" value="Unassembled WGS sequence"/>
</dbReference>
<gene>
    <name evidence="3" type="ORF">QCA50_017310</name>
</gene>
<proteinExistence type="predicted"/>
<keyword evidence="1" id="KW-0863">Zinc-finger</keyword>
<dbReference type="PROSITE" id="PS50966">
    <property type="entry name" value="ZF_SWIM"/>
    <property type="match status" value="1"/>
</dbReference>
<feature type="domain" description="SWIM-type" evidence="2">
    <location>
        <begin position="79"/>
        <end position="125"/>
    </location>
</feature>
<dbReference type="GO" id="GO:0097196">
    <property type="term" value="C:Shu complex"/>
    <property type="evidence" value="ECO:0007669"/>
    <property type="project" value="TreeGrafter"/>
</dbReference>
<dbReference type="InterPro" id="IPR007527">
    <property type="entry name" value="Znf_SWIM"/>
</dbReference>
<dbReference type="EMBL" id="JASBNA010000057">
    <property type="protein sequence ID" value="KAK7679599.1"/>
    <property type="molecule type" value="Genomic_DNA"/>
</dbReference>
<name>A0AAW0FMW9_9APHY</name>
<keyword evidence="1" id="KW-0862">Zinc</keyword>
<evidence type="ECO:0000256" key="1">
    <source>
        <dbReference type="PROSITE-ProRule" id="PRU00325"/>
    </source>
</evidence>
<keyword evidence="4" id="KW-1185">Reference proteome</keyword>
<reference evidence="3 4" key="1">
    <citation type="submission" date="2022-09" db="EMBL/GenBank/DDBJ databases">
        <authorList>
            <person name="Palmer J.M."/>
        </authorList>
    </citation>
    <scope>NUCLEOTIDE SEQUENCE [LARGE SCALE GENOMIC DNA]</scope>
    <source>
        <strain evidence="3 4">DSM 7382</strain>
    </source>
</reference>
<evidence type="ECO:0000313" key="3">
    <source>
        <dbReference type="EMBL" id="KAK7679599.1"/>
    </source>
</evidence>
<accession>A0AAW0FMW9</accession>
<keyword evidence="1" id="KW-0479">Metal-binding</keyword>
<evidence type="ECO:0000259" key="2">
    <source>
        <dbReference type="PROSITE" id="PS50966"/>
    </source>
</evidence>
<dbReference type="GO" id="GO:0000724">
    <property type="term" value="P:double-strand break repair via homologous recombination"/>
    <property type="evidence" value="ECO:0007669"/>
    <property type="project" value="TreeGrafter"/>
</dbReference>
<dbReference type="AlphaFoldDB" id="A0AAW0FMW9"/>
<sequence length="148" mass="16628">MDSHNKILSALSDVVVGSLSGDDTESDDDVEEYIEKMKFLFSENLLLAALDLVDRESVIKYVTPWGHSSYHVLGSTTTYIIFPGSNENGLKVSPYCTCPAFAYSVLLSESEVMCKHLLATRIAIRFSRLLERPVTRNDLADLSFRRRC</sequence>
<protein>
    <recommendedName>
        <fullName evidence="2">SWIM-type domain-containing protein</fullName>
    </recommendedName>
</protein>
<dbReference type="PANTHER" id="PTHR28498:SF1">
    <property type="entry name" value="ZINC FINGER SWIM DOMAIN-CONTAINING PROTEIN 7"/>
    <property type="match status" value="1"/>
</dbReference>
<comment type="caution">
    <text evidence="3">The sequence shown here is derived from an EMBL/GenBank/DDBJ whole genome shotgun (WGS) entry which is preliminary data.</text>
</comment>
<dbReference type="Pfam" id="PF04434">
    <property type="entry name" value="SWIM"/>
    <property type="match status" value="1"/>
</dbReference>
<dbReference type="PANTHER" id="PTHR28498">
    <property type="entry name" value="ZINC FINGER SWIM DOMAIN-CONTAINING PROTEIN 7"/>
    <property type="match status" value="1"/>
</dbReference>
<evidence type="ECO:0000313" key="4">
    <source>
        <dbReference type="Proteomes" id="UP001385951"/>
    </source>
</evidence>
<dbReference type="GO" id="GO:0008270">
    <property type="term" value="F:zinc ion binding"/>
    <property type="evidence" value="ECO:0007669"/>
    <property type="project" value="UniProtKB-KW"/>
</dbReference>